<dbReference type="Gene3D" id="3.40.50.1820">
    <property type="entry name" value="alpha/beta hydrolase"/>
    <property type="match status" value="1"/>
</dbReference>
<feature type="domain" description="Carboxylesterase type B" evidence="5">
    <location>
        <begin position="5"/>
        <end position="459"/>
    </location>
</feature>
<evidence type="ECO:0000313" key="7">
    <source>
        <dbReference type="Proteomes" id="UP000294225"/>
    </source>
</evidence>
<dbReference type="InterPro" id="IPR002018">
    <property type="entry name" value="CarbesteraseB"/>
</dbReference>
<organism evidence="6 7">
    <name type="scientific">Kribbella speibonae</name>
    <dbReference type="NCBI Taxonomy" id="1572660"/>
    <lineage>
        <taxon>Bacteria</taxon>
        <taxon>Bacillati</taxon>
        <taxon>Actinomycetota</taxon>
        <taxon>Actinomycetes</taxon>
        <taxon>Propionibacteriales</taxon>
        <taxon>Kribbellaceae</taxon>
        <taxon>Kribbella</taxon>
    </lineage>
</organism>
<sequence length="488" mass="51555">MALASTQYGPVLGTGDDVLSFKGIPYAAPPVGPNRFQPPRPPEPWTSPRDARHYGATAPQTGTEGAMAELIPRTIIPGDDYLNLNVWTPGLTGQAPVMVFIHGGSFTSGSGALAVYDGTRFARDGVVLVTINYRLGADGFLWFGDGTPNLGLLDQIAALTWVRDNIAGFGGDPGNVTVFGESAGAMSVCTLLAMPAAEGLFHRAIAESGAAHNTISPSSARLVGARLAAALGTAPTREAIADVPVPRLLAAADKLSQQVAAKPRRKLWGDVARTLLPFSPVVDGDVLPGAPLDRIRSGAGADVDLMIGTNSEEARLFLVPTGVAAKMNTPFLYAAAALRFGLPVSGVRRYRANRPGATAGDVLAAVMTDSYYRIPAIRLAEAHPGTYMYEFAWRSPACAGQLGACHGLELAFVFDNLDEPSAAGMLGPAPPQHLADLLHKTWLTFATTGTPGWPPYTPPHRTSRHFNTASGTTTNHHPDERLTWHNHH</sequence>
<dbReference type="InterPro" id="IPR029058">
    <property type="entry name" value="AB_hydrolase_fold"/>
</dbReference>
<dbReference type="AlphaFoldDB" id="A0A4R0IS56"/>
<accession>A0A4R0IS56</accession>
<dbReference type="SUPFAM" id="SSF53474">
    <property type="entry name" value="alpha/beta-Hydrolases"/>
    <property type="match status" value="1"/>
</dbReference>
<name>A0A4R0IS56_9ACTN</name>
<comment type="similarity">
    <text evidence="1 3">Belongs to the type-B carboxylesterase/lipase family.</text>
</comment>
<feature type="region of interest" description="Disordered" evidence="4">
    <location>
        <begin position="453"/>
        <end position="488"/>
    </location>
</feature>
<evidence type="ECO:0000256" key="2">
    <source>
        <dbReference type="ARBA" id="ARBA00022801"/>
    </source>
</evidence>
<dbReference type="PROSITE" id="PS00122">
    <property type="entry name" value="CARBOXYLESTERASE_B_1"/>
    <property type="match status" value="1"/>
</dbReference>
<comment type="caution">
    <text evidence="6">The sequence shown here is derived from an EMBL/GenBank/DDBJ whole genome shotgun (WGS) entry which is preliminary data.</text>
</comment>
<feature type="compositionally biased region" description="Basic and acidic residues" evidence="4">
    <location>
        <begin position="476"/>
        <end position="488"/>
    </location>
</feature>
<dbReference type="Pfam" id="PF00135">
    <property type="entry name" value="COesterase"/>
    <property type="match status" value="1"/>
</dbReference>
<feature type="compositionally biased region" description="Pro residues" evidence="4">
    <location>
        <begin position="30"/>
        <end position="45"/>
    </location>
</feature>
<dbReference type="Proteomes" id="UP000294225">
    <property type="component" value="Unassembled WGS sequence"/>
</dbReference>
<evidence type="ECO:0000313" key="6">
    <source>
        <dbReference type="EMBL" id="TCC34306.1"/>
    </source>
</evidence>
<evidence type="ECO:0000259" key="5">
    <source>
        <dbReference type="Pfam" id="PF00135"/>
    </source>
</evidence>
<evidence type="ECO:0000256" key="1">
    <source>
        <dbReference type="ARBA" id="ARBA00005964"/>
    </source>
</evidence>
<dbReference type="RefSeq" id="WP_131498664.1">
    <property type="nucleotide sequence ID" value="NZ_SJKC01000004.1"/>
</dbReference>
<proteinExistence type="inferred from homology"/>
<gene>
    <name evidence="6" type="ORF">E0H92_30290</name>
</gene>
<evidence type="ECO:0000256" key="3">
    <source>
        <dbReference type="RuleBase" id="RU361235"/>
    </source>
</evidence>
<feature type="compositionally biased region" description="Polar residues" evidence="4">
    <location>
        <begin position="465"/>
        <end position="475"/>
    </location>
</feature>
<evidence type="ECO:0000256" key="4">
    <source>
        <dbReference type="SAM" id="MobiDB-lite"/>
    </source>
</evidence>
<protein>
    <recommendedName>
        <fullName evidence="3">Carboxylic ester hydrolase</fullName>
        <ecNumber evidence="3">3.1.1.-</ecNumber>
    </recommendedName>
</protein>
<dbReference type="GO" id="GO:0016787">
    <property type="term" value="F:hydrolase activity"/>
    <property type="evidence" value="ECO:0007669"/>
    <property type="project" value="UniProtKB-KW"/>
</dbReference>
<dbReference type="EMBL" id="SJKC01000004">
    <property type="protein sequence ID" value="TCC34306.1"/>
    <property type="molecule type" value="Genomic_DNA"/>
</dbReference>
<dbReference type="EC" id="3.1.1.-" evidence="3"/>
<feature type="region of interest" description="Disordered" evidence="4">
    <location>
        <begin position="30"/>
        <end position="50"/>
    </location>
</feature>
<dbReference type="PANTHER" id="PTHR11559">
    <property type="entry name" value="CARBOXYLESTERASE"/>
    <property type="match status" value="1"/>
</dbReference>
<reference evidence="6 7" key="1">
    <citation type="submission" date="2019-02" db="EMBL/GenBank/DDBJ databases">
        <title>Kribbella capetownensis sp. nov. and Kribbella speibonae sp. nov., isolated from soil.</title>
        <authorList>
            <person name="Curtis S.M."/>
            <person name="Norton I."/>
            <person name="Everest G.J."/>
            <person name="Meyers P.R."/>
        </authorList>
    </citation>
    <scope>NUCLEOTIDE SEQUENCE [LARGE SCALE GENOMIC DNA]</scope>
    <source>
        <strain evidence="6 7">YM55</strain>
    </source>
</reference>
<dbReference type="InterPro" id="IPR050309">
    <property type="entry name" value="Type-B_Carboxylest/Lipase"/>
</dbReference>
<dbReference type="InterPro" id="IPR019826">
    <property type="entry name" value="Carboxylesterase_B_AS"/>
</dbReference>
<keyword evidence="2 3" id="KW-0378">Hydrolase</keyword>